<dbReference type="EMBL" id="JBHSJG010000044">
    <property type="protein sequence ID" value="MFC4989256.1"/>
    <property type="molecule type" value="Genomic_DNA"/>
</dbReference>
<accession>A0ABD5QHG4</accession>
<evidence type="ECO:0000259" key="4">
    <source>
        <dbReference type="Pfam" id="PF24278"/>
    </source>
</evidence>
<protein>
    <submittedName>
        <fullName evidence="5">Helix-turn-helix domain-containing protein</fullName>
    </submittedName>
</protein>
<organism evidence="5 6">
    <name type="scientific">Saliphagus infecundisoli</name>
    <dbReference type="NCBI Taxonomy" id="1849069"/>
    <lineage>
        <taxon>Archaea</taxon>
        <taxon>Methanobacteriati</taxon>
        <taxon>Methanobacteriota</taxon>
        <taxon>Stenosarchaea group</taxon>
        <taxon>Halobacteria</taxon>
        <taxon>Halobacteriales</taxon>
        <taxon>Natrialbaceae</taxon>
        <taxon>Saliphagus</taxon>
    </lineage>
</organism>
<feature type="domain" description="HVO-0513-like N-terminal" evidence="4">
    <location>
        <begin position="6"/>
        <end position="139"/>
    </location>
</feature>
<proteinExistence type="predicted"/>
<keyword evidence="6" id="KW-1185">Reference proteome</keyword>
<evidence type="ECO:0000256" key="2">
    <source>
        <dbReference type="ARBA" id="ARBA00023163"/>
    </source>
</evidence>
<name>A0ABD5QHG4_9EURY</name>
<sequence length="207" mass="23159">MTVSQEIIAPASLVTEGRLLNIQLLPDETILELALVRADPEELLSEIETTTSTERFAYEAVEAQEDHWYVYQHCQPTGQAWELFQLLNNYRLMIMFPILFDDTGCTIEIIGRESDVQHGFDALPDDIRRQTSIERVSEYSPQATTPSSKLTERQRDILDAAATVGYYDVPRRGTADDVAAAVGCAPSTASEHLRKIEARILSAIAED</sequence>
<evidence type="ECO:0000256" key="1">
    <source>
        <dbReference type="ARBA" id="ARBA00023015"/>
    </source>
</evidence>
<evidence type="ECO:0000313" key="6">
    <source>
        <dbReference type="Proteomes" id="UP001595925"/>
    </source>
</evidence>
<gene>
    <name evidence="5" type="ORF">ACFPFO_16120</name>
</gene>
<dbReference type="PANTHER" id="PTHR34236">
    <property type="entry name" value="DIMETHYL SULFOXIDE REDUCTASE TRANSCRIPTIONAL ACTIVATOR"/>
    <property type="match status" value="1"/>
</dbReference>
<dbReference type="Pfam" id="PF04967">
    <property type="entry name" value="HTH_10"/>
    <property type="match status" value="1"/>
</dbReference>
<keyword evidence="1" id="KW-0805">Transcription regulation</keyword>
<feature type="domain" description="HTH bat-type" evidence="3">
    <location>
        <begin position="150"/>
        <end position="201"/>
    </location>
</feature>
<dbReference type="Proteomes" id="UP001595925">
    <property type="component" value="Unassembled WGS sequence"/>
</dbReference>
<evidence type="ECO:0000313" key="5">
    <source>
        <dbReference type="EMBL" id="MFC4989256.1"/>
    </source>
</evidence>
<dbReference type="InterPro" id="IPR007050">
    <property type="entry name" value="HTH_bacterioopsin"/>
</dbReference>
<dbReference type="RefSeq" id="WP_224829869.1">
    <property type="nucleotide sequence ID" value="NZ_JAIVEF010000030.1"/>
</dbReference>
<keyword evidence="2" id="KW-0804">Transcription</keyword>
<dbReference type="Pfam" id="PF24278">
    <property type="entry name" value="HVO_0513_N"/>
    <property type="match status" value="1"/>
</dbReference>
<comment type="caution">
    <text evidence="5">The sequence shown here is derived from an EMBL/GenBank/DDBJ whole genome shotgun (WGS) entry which is preliminary data.</text>
</comment>
<dbReference type="InterPro" id="IPR056493">
    <property type="entry name" value="HVO_0513_N"/>
</dbReference>
<reference evidence="5 6" key="1">
    <citation type="journal article" date="2019" name="Int. J. Syst. Evol. Microbiol.">
        <title>The Global Catalogue of Microorganisms (GCM) 10K type strain sequencing project: providing services to taxonomists for standard genome sequencing and annotation.</title>
        <authorList>
            <consortium name="The Broad Institute Genomics Platform"/>
            <consortium name="The Broad Institute Genome Sequencing Center for Infectious Disease"/>
            <person name="Wu L."/>
            <person name="Ma J."/>
        </authorList>
    </citation>
    <scope>NUCLEOTIDE SEQUENCE [LARGE SCALE GENOMIC DNA]</scope>
    <source>
        <strain evidence="5 6">CGMCC 1.15824</strain>
    </source>
</reference>
<evidence type="ECO:0000259" key="3">
    <source>
        <dbReference type="Pfam" id="PF04967"/>
    </source>
</evidence>
<dbReference type="PANTHER" id="PTHR34236:SF1">
    <property type="entry name" value="DIMETHYL SULFOXIDE REDUCTASE TRANSCRIPTIONAL ACTIVATOR"/>
    <property type="match status" value="1"/>
</dbReference>
<dbReference type="AlphaFoldDB" id="A0ABD5QHG4"/>